<evidence type="ECO:0000256" key="1">
    <source>
        <dbReference type="SAM" id="MobiDB-lite"/>
    </source>
</evidence>
<evidence type="ECO:0000313" key="2">
    <source>
        <dbReference type="EMBL" id="MDJ1173964.1"/>
    </source>
</evidence>
<protein>
    <submittedName>
        <fullName evidence="2">Uncharacterized protein</fullName>
    </submittedName>
</protein>
<organism evidence="2 3">
    <name type="scientific">Roseofilum capinflatum BLCC-M114</name>
    <dbReference type="NCBI Taxonomy" id="3022440"/>
    <lineage>
        <taxon>Bacteria</taxon>
        <taxon>Bacillati</taxon>
        <taxon>Cyanobacteriota</taxon>
        <taxon>Cyanophyceae</taxon>
        <taxon>Desertifilales</taxon>
        <taxon>Desertifilaceae</taxon>
        <taxon>Roseofilum</taxon>
        <taxon>Roseofilum capinflatum</taxon>
    </lineage>
</organism>
<evidence type="ECO:0000313" key="3">
    <source>
        <dbReference type="Proteomes" id="UP001235849"/>
    </source>
</evidence>
<dbReference type="Proteomes" id="UP001235849">
    <property type="component" value="Unassembled WGS sequence"/>
</dbReference>
<accession>A0ABT7B487</accession>
<keyword evidence="3" id="KW-1185">Reference proteome</keyword>
<reference evidence="2 3" key="1">
    <citation type="submission" date="2023-01" db="EMBL/GenBank/DDBJ databases">
        <title>Novel diversity within Roseofilum (Cyanobacteria; Desertifilaceae) from marine benthic mats with descriptions of four novel species.</title>
        <authorList>
            <person name="Wang Y."/>
            <person name="Berthold D.E."/>
            <person name="Hu J."/>
            <person name="Lefler F.W."/>
            <person name="Laughinghouse H.D. IV."/>
        </authorList>
    </citation>
    <scope>NUCLEOTIDE SEQUENCE [LARGE SCALE GENOMIC DNA]</scope>
    <source>
        <strain evidence="2 3">BLCC-M114</strain>
    </source>
</reference>
<feature type="region of interest" description="Disordered" evidence="1">
    <location>
        <begin position="28"/>
        <end position="48"/>
    </location>
</feature>
<sequence length="48" mass="5203">MNADPNNQPQQAKKIWLAPELNKIAVRETESGPFQPNAESGACQPVPS</sequence>
<comment type="caution">
    <text evidence="2">The sequence shown here is derived from an EMBL/GenBank/DDBJ whole genome shotgun (WGS) entry which is preliminary data.</text>
</comment>
<gene>
    <name evidence="2" type="ORF">PMG25_07645</name>
</gene>
<dbReference type="RefSeq" id="WP_283766303.1">
    <property type="nucleotide sequence ID" value="NZ_JAQOSO010000036.1"/>
</dbReference>
<name>A0ABT7B487_9CYAN</name>
<proteinExistence type="predicted"/>
<dbReference type="EMBL" id="JAQOSO010000036">
    <property type="protein sequence ID" value="MDJ1173964.1"/>
    <property type="molecule type" value="Genomic_DNA"/>
</dbReference>